<keyword evidence="2" id="KW-0813">Transport</keyword>
<dbReference type="InterPro" id="IPR036259">
    <property type="entry name" value="MFS_trans_sf"/>
</dbReference>
<dbReference type="GO" id="GO:0022857">
    <property type="term" value="F:transmembrane transporter activity"/>
    <property type="evidence" value="ECO:0007669"/>
    <property type="project" value="InterPro"/>
</dbReference>
<dbReference type="PROSITE" id="PS50850">
    <property type="entry name" value="MFS"/>
    <property type="match status" value="1"/>
</dbReference>
<evidence type="ECO:0000313" key="9">
    <source>
        <dbReference type="EMBL" id="SRX80170.1"/>
    </source>
</evidence>
<feature type="transmembrane region" description="Helical" evidence="7">
    <location>
        <begin position="321"/>
        <end position="341"/>
    </location>
</feature>
<feature type="transmembrane region" description="Helical" evidence="7">
    <location>
        <begin position="361"/>
        <end position="381"/>
    </location>
</feature>
<dbReference type="InterPro" id="IPR010290">
    <property type="entry name" value="TM_effector"/>
</dbReference>
<feature type="transmembrane region" description="Helical" evidence="7">
    <location>
        <begin position="176"/>
        <end position="200"/>
    </location>
</feature>
<keyword evidence="3" id="KW-1003">Cell membrane</keyword>
<evidence type="ECO:0000256" key="4">
    <source>
        <dbReference type="ARBA" id="ARBA00022692"/>
    </source>
</evidence>
<dbReference type="EMBL" id="UEGS01000001">
    <property type="protein sequence ID" value="SRX80170.1"/>
    <property type="molecule type" value="Genomic_DNA"/>
</dbReference>
<protein>
    <submittedName>
        <fullName evidence="9">Transporter [Nocardia brasiliensis ATCC]</fullName>
    </submittedName>
</protein>
<proteinExistence type="predicted"/>
<dbReference type="PANTHER" id="PTHR23513:SF11">
    <property type="entry name" value="STAPHYLOFERRIN A TRANSPORTER"/>
    <property type="match status" value="1"/>
</dbReference>
<evidence type="ECO:0000256" key="3">
    <source>
        <dbReference type="ARBA" id="ARBA00022475"/>
    </source>
</evidence>
<evidence type="ECO:0000256" key="7">
    <source>
        <dbReference type="SAM" id="Phobius"/>
    </source>
</evidence>
<sequence>MTTASSAAASSTSTWAPLQSPVFRALWIAQFVSNLGTWMQTVGAQWMLVDDPRSVVLVPLVQTATTLPVMLLALPSGVLADLVDRRRLLIATQGAGAAGVGLLAALTGAGLTTPTVLLILLFVIGCGQALTAPAWQAIQPDLVPSQQIPAAAALGSMSMNGARAIGPAIAGALVSLIGPAIVFALNAVSFIGIVLVLLWWRRPPVQNDFPPERAMAALSAGGRFIRKSPIVLRILLRTVLFIAPGSAVWGLLPVIARDQLGLGSSGYGALLGALGVGAVLGAFALSRLRSRYGQNALLIAGAGGFALATAVLALVHNVAAVTAGLVIGGTAWLLTLSTLNASMQLSLPGWVRARGLSVYQLIFMGGQAVGSLLWGVLAGATSSVTSLLVSAALLVFCGVSLAWWPLHAGTGNLDLTPSTHWPEPSLLFEPEPLDGPVLVITSYRVLPENEEAFLAAVAALGRSRQRTGAAMWQIFRSVEQESTFVETFIVRSWGEHMHQHYTRLTGQDQLIEQRVEQYTEGEAISQHYLAVRDTQ</sequence>
<dbReference type="Pfam" id="PF05977">
    <property type="entry name" value="MFS_3"/>
    <property type="match status" value="1"/>
</dbReference>
<reference evidence="9 10" key="1">
    <citation type="submission" date="2018-05" db="EMBL/GenBank/DDBJ databases">
        <authorList>
            <consortium name="IHU Genomes"/>
        </authorList>
    </citation>
    <scope>NUCLEOTIDE SEQUENCE [LARGE SCALE GENOMIC DNA]</scope>
    <source>
        <strain evidence="9 10">P7335</strain>
    </source>
</reference>
<feature type="domain" description="Major facilitator superfamily (MFS) profile" evidence="8">
    <location>
        <begin position="22"/>
        <end position="408"/>
    </location>
</feature>
<dbReference type="RefSeq" id="WP_083145638.1">
    <property type="nucleotide sequence ID" value="NZ_MVID01000024.1"/>
</dbReference>
<keyword evidence="10" id="KW-1185">Reference proteome</keyword>
<name>A0A375YGG1_MYCPF</name>
<feature type="transmembrane region" description="Helical" evidence="7">
    <location>
        <begin position="117"/>
        <end position="138"/>
    </location>
</feature>
<dbReference type="CDD" id="cd06173">
    <property type="entry name" value="MFS_MefA_like"/>
    <property type="match status" value="1"/>
</dbReference>
<accession>A0A375YGG1</accession>
<keyword evidence="4 7" id="KW-0812">Transmembrane</keyword>
<keyword evidence="6 7" id="KW-0472">Membrane</keyword>
<dbReference type="AlphaFoldDB" id="A0A375YGG1"/>
<evidence type="ECO:0000313" key="10">
    <source>
        <dbReference type="Proteomes" id="UP000252008"/>
    </source>
</evidence>
<organism evidence="9 10">
    <name type="scientific">Mycolicibacterium parafortuitum</name>
    <name type="common">Mycobacterium parafortuitum</name>
    <dbReference type="NCBI Taxonomy" id="39692"/>
    <lineage>
        <taxon>Bacteria</taxon>
        <taxon>Bacillati</taxon>
        <taxon>Actinomycetota</taxon>
        <taxon>Actinomycetes</taxon>
        <taxon>Mycobacteriales</taxon>
        <taxon>Mycobacteriaceae</taxon>
        <taxon>Mycolicibacterium</taxon>
    </lineage>
</organism>
<evidence type="ECO:0000259" key="8">
    <source>
        <dbReference type="PROSITE" id="PS50850"/>
    </source>
</evidence>
<evidence type="ECO:0000256" key="6">
    <source>
        <dbReference type="ARBA" id="ARBA00023136"/>
    </source>
</evidence>
<dbReference type="Proteomes" id="UP000252008">
    <property type="component" value="Unassembled WGS sequence"/>
</dbReference>
<feature type="transmembrane region" description="Helical" evidence="7">
    <location>
        <begin position="267"/>
        <end position="285"/>
    </location>
</feature>
<keyword evidence="5 7" id="KW-1133">Transmembrane helix</keyword>
<comment type="subcellular location">
    <subcellularLocation>
        <location evidence="1">Cell membrane</location>
        <topology evidence="1">Multi-pass membrane protein</topology>
    </subcellularLocation>
</comment>
<feature type="transmembrane region" description="Helical" evidence="7">
    <location>
        <begin position="297"/>
        <end position="315"/>
    </location>
</feature>
<gene>
    <name evidence="9" type="ORF">MPP7335_01910</name>
</gene>
<feature type="transmembrane region" description="Helical" evidence="7">
    <location>
        <begin position="387"/>
        <end position="406"/>
    </location>
</feature>
<dbReference type="Gene3D" id="1.20.1250.20">
    <property type="entry name" value="MFS general substrate transporter like domains"/>
    <property type="match status" value="1"/>
</dbReference>
<dbReference type="SUPFAM" id="SSF103473">
    <property type="entry name" value="MFS general substrate transporter"/>
    <property type="match status" value="1"/>
</dbReference>
<feature type="transmembrane region" description="Helical" evidence="7">
    <location>
        <begin position="88"/>
        <end position="111"/>
    </location>
</feature>
<evidence type="ECO:0000256" key="2">
    <source>
        <dbReference type="ARBA" id="ARBA00022448"/>
    </source>
</evidence>
<evidence type="ECO:0000256" key="5">
    <source>
        <dbReference type="ARBA" id="ARBA00022989"/>
    </source>
</evidence>
<dbReference type="PANTHER" id="PTHR23513">
    <property type="entry name" value="INTEGRAL MEMBRANE EFFLUX PROTEIN-RELATED"/>
    <property type="match status" value="1"/>
</dbReference>
<feature type="transmembrane region" description="Helical" evidence="7">
    <location>
        <begin position="234"/>
        <end position="255"/>
    </location>
</feature>
<dbReference type="InterPro" id="IPR020846">
    <property type="entry name" value="MFS_dom"/>
</dbReference>
<evidence type="ECO:0000256" key="1">
    <source>
        <dbReference type="ARBA" id="ARBA00004651"/>
    </source>
</evidence>
<dbReference type="GO" id="GO:0005886">
    <property type="term" value="C:plasma membrane"/>
    <property type="evidence" value="ECO:0007669"/>
    <property type="project" value="UniProtKB-SubCell"/>
</dbReference>
<feature type="transmembrane region" description="Helical" evidence="7">
    <location>
        <begin position="56"/>
        <end position="76"/>
    </location>
</feature>
<dbReference type="STRING" id="39692.BST38_22225"/>